<dbReference type="PANTHER" id="PTHR21152">
    <property type="entry name" value="AMINOTRANSFERASE CLASS V"/>
    <property type="match status" value="1"/>
</dbReference>
<evidence type="ECO:0000259" key="6">
    <source>
        <dbReference type="Pfam" id="PF00266"/>
    </source>
</evidence>
<dbReference type="Proteomes" id="UP000017840">
    <property type="component" value="Unassembled WGS sequence"/>
</dbReference>
<keyword evidence="5" id="KW-0663">Pyridoxal phosphate</keyword>
<evidence type="ECO:0000256" key="1">
    <source>
        <dbReference type="ARBA" id="ARBA00001933"/>
    </source>
</evidence>
<accession>V4HFV7</accession>
<protein>
    <submittedName>
        <fullName evidence="7">Aminotransferase class V (Serine--pyruvate aminotransferase / alanine--glyoxylate aminotransferase)</fullName>
    </submittedName>
</protein>
<keyword evidence="8" id="KW-1185">Reference proteome</keyword>
<dbReference type="SUPFAM" id="SSF53383">
    <property type="entry name" value="PLP-dependent transferases"/>
    <property type="match status" value="1"/>
</dbReference>
<evidence type="ECO:0000256" key="2">
    <source>
        <dbReference type="ARBA" id="ARBA00009236"/>
    </source>
</evidence>
<reference evidence="7 8" key="1">
    <citation type="journal article" date="2013" name="Genome Announc.">
        <title>Draft Genome Sequence of 'Candidatus Halobonum tyrrellensis' Strain G22, Isolated from the Hypersaline Waters of Lake Tyrrell, Australia.</title>
        <authorList>
            <person name="Ugalde J.A."/>
            <person name="Narasingarao P."/>
            <person name="Kuo S."/>
            <person name="Podell S."/>
            <person name="Allen E.E."/>
        </authorList>
    </citation>
    <scope>NUCLEOTIDE SEQUENCE [LARGE SCALE GENOMIC DNA]</scope>
    <source>
        <strain evidence="7 8">G22</strain>
    </source>
</reference>
<dbReference type="GO" id="GO:0008453">
    <property type="term" value="F:alanine-glyoxylate transaminase activity"/>
    <property type="evidence" value="ECO:0007669"/>
    <property type="project" value="TreeGrafter"/>
</dbReference>
<gene>
    <name evidence="7" type="ORF">K933_03500</name>
</gene>
<name>V4HFV7_9EURY</name>
<dbReference type="InterPro" id="IPR000192">
    <property type="entry name" value="Aminotrans_V_dom"/>
</dbReference>
<dbReference type="InterPro" id="IPR015424">
    <property type="entry name" value="PyrdxlP-dep_Trfase"/>
</dbReference>
<organism evidence="7 8">
    <name type="scientific">Candidatus Halobonum tyrrellensis G22</name>
    <dbReference type="NCBI Taxonomy" id="1324957"/>
    <lineage>
        <taxon>Archaea</taxon>
        <taxon>Methanobacteriati</taxon>
        <taxon>Methanobacteriota</taxon>
        <taxon>Stenosarchaea group</taxon>
        <taxon>Halobacteria</taxon>
        <taxon>Halobacteriales</taxon>
        <taxon>Haloferacaceae</taxon>
        <taxon>Candidatus Halobonum</taxon>
    </lineage>
</organism>
<feature type="domain" description="Aminotransferase class V" evidence="6">
    <location>
        <begin position="72"/>
        <end position="341"/>
    </location>
</feature>
<dbReference type="Pfam" id="PF00266">
    <property type="entry name" value="Aminotran_5"/>
    <property type="match status" value="1"/>
</dbReference>
<dbReference type="InterPro" id="IPR015422">
    <property type="entry name" value="PyrdxlP-dep_Trfase_small"/>
</dbReference>
<sequence>MHDEDEEFLLLNPGPVPVREDVLESMAEPMVSHRSADFEAVYERAQDGLDYVFEHSTPDGSSTSAGGTSLVLNGTATMGMEAAVANLAGDDDEVVSLVNGKFGRRFARIADRHAGSVTRVEADWGDSVDVDDAAAAISDDTAVVTMVQNETSTGLLNPVEAVGELAADHDARFVVDGVTSIGGDEFRVDDWNVDIALTDAQKALEAPPGVSAMYVTDGVEAALDGESAPFYEDLDWHLRKAESHQTPFTSAVPLFRALATAVEAIEAEGMPARIDRHRRQSAAFREGFAALGLDRFPEPTGETELSNTVTAIALPDAIRGDADDFFDAVAERNVSISGGQAHLGGDIFRVSNMGSLPDASVVRGVRVVGEALGDAGVDADVDAGVDAAESRLND</sequence>
<evidence type="ECO:0000313" key="7">
    <source>
        <dbReference type="EMBL" id="ESP89590.1"/>
    </source>
</evidence>
<dbReference type="EMBL" id="ASGZ01000008">
    <property type="protein sequence ID" value="ESP89590.1"/>
    <property type="molecule type" value="Genomic_DNA"/>
</dbReference>
<keyword evidence="3 7" id="KW-0032">Aminotransferase</keyword>
<dbReference type="OrthoDB" id="166535at2157"/>
<dbReference type="STRING" id="1324957.K933_03500"/>
<dbReference type="PIRSF" id="PIRSF000524">
    <property type="entry name" value="SPT"/>
    <property type="match status" value="1"/>
</dbReference>
<dbReference type="PATRIC" id="fig|1324957.4.peg.712"/>
<comment type="similarity">
    <text evidence="2">Belongs to the class-V pyridoxal-phosphate-dependent aminotransferase family.</text>
</comment>
<dbReference type="InterPro" id="IPR015421">
    <property type="entry name" value="PyrdxlP-dep_Trfase_major"/>
</dbReference>
<dbReference type="Gene3D" id="3.40.640.10">
    <property type="entry name" value="Type I PLP-dependent aspartate aminotransferase-like (Major domain)"/>
    <property type="match status" value="1"/>
</dbReference>
<dbReference type="AlphaFoldDB" id="V4HFV7"/>
<proteinExistence type="inferred from homology"/>
<dbReference type="Gene3D" id="3.90.1150.10">
    <property type="entry name" value="Aspartate Aminotransferase, domain 1"/>
    <property type="match status" value="1"/>
</dbReference>
<keyword evidence="4 7" id="KW-0808">Transferase</keyword>
<dbReference type="InterPro" id="IPR024169">
    <property type="entry name" value="SP_NH2Trfase/AEP_transaminase"/>
</dbReference>
<dbReference type="PANTHER" id="PTHR21152:SF24">
    <property type="entry name" value="ALANINE--GLYOXYLATE AMINOTRANSFERASE 1"/>
    <property type="match status" value="1"/>
</dbReference>
<comment type="caution">
    <text evidence="7">The sequence shown here is derived from an EMBL/GenBank/DDBJ whole genome shotgun (WGS) entry which is preliminary data.</text>
</comment>
<evidence type="ECO:0000313" key="8">
    <source>
        <dbReference type="Proteomes" id="UP000017840"/>
    </source>
</evidence>
<comment type="cofactor">
    <cofactor evidence="1">
        <name>pyridoxal 5'-phosphate</name>
        <dbReference type="ChEBI" id="CHEBI:597326"/>
    </cofactor>
</comment>
<dbReference type="eggNOG" id="arCOG00082">
    <property type="taxonomic scope" value="Archaea"/>
</dbReference>
<evidence type="ECO:0000256" key="4">
    <source>
        <dbReference type="ARBA" id="ARBA00022679"/>
    </source>
</evidence>
<dbReference type="GO" id="GO:0004760">
    <property type="term" value="F:L-serine-pyruvate transaminase activity"/>
    <property type="evidence" value="ECO:0007669"/>
    <property type="project" value="TreeGrafter"/>
</dbReference>
<evidence type="ECO:0000256" key="3">
    <source>
        <dbReference type="ARBA" id="ARBA00022576"/>
    </source>
</evidence>
<dbReference type="GO" id="GO:0019265">
    <property type="term" value="P:glycine biosynthetic process, by transamination of glyoxylate"/>
    <property type="evidence" value="ECO:0007669"/>
    <property type="project" value="TreeGrafter"/>
</dbReference>
<keyword evidence="7" id="KW-0670">Pyruvate</keyword>
<evidence type="ECO:0000256" key="5">
    <source>
        <dbReference type="ARBA" id="ARBA00022898"/>
    </source>
</evidence>
<dbReference type="RefSeq" id="WP_023393291.1">
    <property type="nucleotide sequence ID" value="NZ_ASGZ01000008.1"/>
</dbReference>